<dbReference type="PANTHER" id="PTHR32208">
    <property type="entry name" value="SECRETED PROTEIN-RELATED"/>
    <property type="match status" value="1"/>
</dbReference>
<dbReference type="EMBL" id="JAEHOE010000053">
    <property type="protein sequence ID" value="KAG2491402.1"/>
    <property type="molecule type" value="Genomic_DNA"/>
</dbReference>
<dbReference type="AlphaFoldDB" id="A0A835XUH7"/>
<evidence type="ECO:0000256" key="2">
    <source>
        <dbReference type="SAM" id="MobiDB-lite"/>
    </source>
</evidence>
<keyword evidence="7" id="KW-1185">Reference proteome</keyword>
<feature type="compositionally biased region" description="Gly residues" evidence="2">
    <location>
        <begin position="143"/>
        <end position="153"/>
    </location>
</feature>
<dbReference type="InterPro" id="IPR014756">
    <property type="entry name" value="Ig_E-set"/>
</dbReference>
<dbReference type="SUPFAM" id="SSF50965">
    <property type="entry name" value="Galactose oxidase, central domain"/>
    <property type="match status" value="1"/>
</dbReference>
<dbReference type="Gene3D" id="2.60.40.10">
    <property type="entry name" value="Immunoglobulins"/>
    <property type="match status" value="1"/>
</dbReference>
<dbReference type="Pfam" id="PF09118">
    <property type="entry name" value="GO-like_E_set"/>
    <property type="match status" value="1"/>
</dbReference>
<evidence type="ECO:0000313" key="6">
    <source>
        <dbReference type="EMBL" id="KAG2491402.1"/>
    </source>
</evidence>
<dbReference type="InterPro" id="IPR015202">
    <property type="entry name" value="GO-like_E_set"/>
</dbReference>
<reference evidence="6" key="1">
    <citation type="journal article" date="2020" name="bioRxiv">
        <title>Comparative genomics of Chlamydomonas.</title>
        <authorList>
            <person name="Craig R.J."/>
            <person name="Hasan A.R."/>
            <person name="Ness R.W."/>
            <person name="Keightley P.D."/>
        </authorList>
    </citation>
    <scope>NUCLEOTIDE SEQUENCE</scope>
    <source>
        <strain evidence="6">CCAP 11/70</strain>
    </source>
</reference>
<dbReference type="InterPro" id="IPR037293">
    <property type="entry name" value="Gal_Oxidase_central_sf"/>
</dbReference>
<accession>A0A835XUH7</accession>
<protein>
    <submittedName>
        <fullName evidence="6">Uncharacterized protein</fullName>
    </submittedName>
</protein>
<keyword evidence="1 3" id="KW-0732">Signal</keyword>
<gene>
    <name evidence="6" type="ORF">HYH03_010193</name>
</gene>
<dbReference type="Gene3D" id="2.130.10.80">
    <property type="entry name" value="Galactose oxidase/kelch, beta-propeller"/>
    <property type="match status" value="1"/>
</dbReference>
<evidence type="ECO:0000313" key="7">
    <source>
        <dbReference type="Proteomes" id="UP000612055"/>
    </source>
</evidence>
<feature type="compositionally biased region" description="Gly residues" evidence="2">
    <location>
        <begin position="116"/>
        <end position="135"/>
    </location>
</feature>
<feature type="domain" description="Galactose oxidase-like Early set" evidence="5">
    <location>
        <begin position="628"/>
        <end position="735"/>
    </location>
</feature>
<dbReference type="SUPFAM" id="SSF81296">
    <property type="entry name" value="E set domains"/>
    <property type="match status" value="1"/>
</dbReference>
<evidence type="ECO:0000256" key="3">
    <source>
        <dbReference type="SAM" id="SignalP"/>
    </source>
</evidence>
<comment type="caution">
    <text evidence="6">The sequence shown here is derived from an EMBL/GenBank/DDBJ whole genome shotgun (WGS) entry which is preliminary data.</text>
</comment>
<dbReference type="CDD" id="cd02851">
    <property type="entry name" value="E_set_GO_C"/>
    <property type="match status" value="1"/>
</dbReference>
<dbReference type="Proteomes" id="UP000612055">
    <property type="component" value="Unassembled WGS sequence"/>
</dbReference>
<dbReference type="InterPro" id="IPR011043">
    <property type="entry name" value="Gal_Oxase/kelch_b-propeller"/>
</dbReference>
<evidence type="ECO:0000259" key="4">
    <source>
        <dbReference type="Pfam" id="PF07250"/>
    </source>
</evidence>
<feature type="region of interest" description="Disordered" evidence="2">
    <location>
        <begin position="111"/>
        <end position="203"/>
    </location>
</feature>
<name>A0A835XUH7_9CHLO</name>
<feature type="chain" id="PRO_5032634137" evidence="3">
    <location>
        <begin position="24"/>
        <end position="739"/>
    </location>
</feature>
<dbReference type="InterPro" id="IPR009880">
    <property type="entry name" value="Glyoxal_oxidase_N"/>
</dbReference>
<feature type="domain" description="Glyoxal oxidase N-terminal" evidence="4">
    <location>
        <begin position="263"/>
        <end position="592"/>
    </location>
</feature>
<dbReference type="Pfam" id="PF07250">
    <property type="entry name" value="Glyoxal_oxid_N"/>
    <property type="match status" value="1"/>
</dbReference>
<evidence type="ECO:0000256" key="1">
    <source>
        <dbReference type="ARBA" id="ARBA00022729"/>
    </source>
</evidence>
<dbReference type="PANTHER" id="PTHR32208:SF21">
    <property type="entry name" value="LOW QUALITY PROTEIN: ALDEHYDE OXIDASE GLOX-LIKE"/>
    <property type="match status" value="1"/>
</dbReference>
<evidence type="ECO:0000259" key="5">
    <source>
        <dbReference type="Pfam" id="PF09118"/>
    </source>
</evidence>
<feature type="compositionally biased region" description="Low complexity" evidence="2">
    <location>
        <begin position="161"/>
        <end position="192"/>
    </location>
</feature>
<dbReference type="OrthoDB" id="2019572at2759"/>
<proteinExistence type="predicted"/>
<feature type="signal peptide" evidence="3">
    <location>
        <begin position="1"/>
        <end position="23"/>
    </location>
</feature>
<dbReference type="InterPro" id="IPR013783">
    <property type="entry name" value="Ig-like_fold"/>
</dbReference>
<sequence length="739" mass="77527">MFVRLRHPLGVAMLLLSLNHLLAARGATAAAVAPRSQPHDRAAPVAAAQGLDPDLDQPAAAVLLLQPLERRGLSAATDAALGQGQGRGLLQAASSRRFGRVFGARVDRRLPYSVGGSAGGGSDSGSGSGSDGGGDLTPSDSSPGGGTDAGGSGQPANTGGAPKPAASATKASPPAARKPPAMMKPPASKLPPAAKPPPQPSVKDREAVFRTLPFESPVTAALLAVVAPSDRYIAVEINRKNTNPNTTAILDLGEMKATSMPSPANSFCGAPVSLPNGDVLMVGGHKGRSKPSLWDGRDKLQTFSGSTGEFDIPNTMRWKRWYPSAASLADGKIVVVGGTSESDAGDVPPFSEVVDPDDLAADTKLLKNPQVRVEALTKNFVDFAGFQWFPFVHALPKGHLLWWGDRGGSISDVGSQEVLADLPNLPESVKHHLMYPYTASVVLLAFRPEDDYTTTMVIIGGGELGAEQDTPASSASLRLQLRHCADSTSGYCTPGWEVEDMEGIKRVMGDGVVLPNGKVYIVNGAHNGRAGYLGSKDGPWSSYPANTVLEYNPYASAGKRYKKVGFNPIPRTYHSTACLHRTGEVLIAGCDTCGDVIGLTKGMEPAKGMLEHRLQLLTPGEIGEGVVRPVVTSAPEEIKRDMVFQVEYEYGSGGAALELTGASLVAPCARTHSIGMNQRVILLETAPVDGVSWGNRRRVAVKAPPSSLPGMTPPGYYTLYLLGQDGTYSVGVWVKLVLT</sequence>
<organism evidence="6 7">
    <name type="scientific">Edaphochlamys debaryana</name>
    <dbReference type="NCBI Taxonomy" id="47281"/>
    <lineage>
        <taxon>Eukaryota</taxon>
        <taxon>Viridiplantae</taxon>
        <taxon>Chlorophyta</taxon>
        <taxon>core chlorophytes</taxon>
        <taxon>Chlorophyceae</taxon>
        <taxon>CS clade</taxon>
        <taxon>Chlamydomonadales</taxon>
        <taxon>Chlamydomonadales incertae sedis</taxon>
        <taxon>Edaphochlamys</taxon>
    </lineage>
</organism>